<dbReference type="NCBIfam" id="TIGR03170">
    <property type="entry name" value="flgA_cterm"/>
    <property type="match status" value="1"/>
</dbReference>
<keyword evidence="4" id="KW-1005">Bacterial flagellum biogenesis</keyword>
<keyword evidence="2 4" id="KW-0732">Signal</keyword>
<dbReference type="PANTHER" id="PTHR36307">
    <property type="entry name" value="FLAGELLA BASAL BODY P-RING FORMATION PROTEIN FLGA"/>
    <property type="match status" value="1"/>
</dbReference>
<comment type="caution">
    <text evidence="6">The sequence shown here is derived from an EMBL/GenBank/DDBJ whole genome shotgun (WGS) entry which is preliminary data.</text>
</comment>
<feature type="domain" description="SAF" evidence="5">
    <location>
        <begin position="107"/>
        <end position="169"/>
    </location>
</feature>
<dbReference type="CDD" id="cd11614">
    <property type="entry name" value="SAF_CpaB_FlgA_like"/>
    <property type="match status" value="1"/>
</dbReference>
<accession>A0A9D7QJL1</accession>
<dbReference type="Proteomes" id="UP000808146">
    <property type="component" value="Unassembled WGS sequence"/>
</dbReference>
<dbReference type="InterPro" id="IPR041231">
    <property type="entry name" value="FlgA_N"/>
</dbReference>
<dbReference type="Pfam" id="PF13144">
    <property type="entry name" value="ChapFlgA"/>
    <property type="match status" value="1"/>
</dbReference>
<keyword evidence="3 4" id="KW-0574">Periplasm</keyword>
<dbReference type="AlphaFoldDB" id="A0A9D7QJL1"/>
<dbReference type="PANTHER" id="PTHR36307:SF1">
    <property type="entry name" value="FLAGELLA BASAL BODY P-RING FORMATION PROTEIN FLGA"/>
    <property type="match status" value="1"/>
</dbReference>
<dbReference type="Pfam" id="PF17656">
    <property type="entry name" value="ChapFlgA_N"/>
    <property type="match status" value="1"/>
</dbReference>
<keyword evidence="6" id="KW-0966">Cell projection</keyword>
<dbReference type="InterPro" id="IPR039246">
    <property type="entry name" value="Flagellar_FlgA"/>
</dbReference>
<proteinExistence type="inferred from homology"/>
<comment type="similarity">
    <text evidence="4">Belongs to the FlgA family.</text>
</comment>
<dbReference type="Gene3D" id="3.90.1210.10">
    <property type="entry name" value="Antifreeze-like/N-acetylneuraminic acid synthase C-terminal domain"/>
    <property type="match status" value="1"/>
</dbReference>
<reference evidence="6" key="1">
    <citation type="submission" date="2020-10" db="EMBL/GenBank/DDBJ databases">
        <title>Connecting structure to function with the recovery of over 1000 high-quality activated sludge metagenome-assembled genomes encoding full-length rRNA genes using long-read sequencing.</title>
        <authorList>
            <person name="Singleton C.M."/>
            <person name="Petriglieri F."/>
            <person name="Kristensen J.M."/>
            <person name="Kirkegaard R.H."/>
            <person name="Michaelsen T.Y."/>
            <person name="Andersen M.H."/>
            <person name="Karst S.M."/>
            <person name="Dueholm M.S."/>
            <person name="Nielsen P.H."/>
            <person name="Albertsen M."/>
        </authorList>
    </citation>
    <scope>NUCLEOTIDE SEQUENCE</scope>
    <source>
        <strain evidence="6">OdNE_18-Q3-R46-58_BAT3C.305</strain>
    </source>
</reference>
<comment type="subcellular location">
    <subcellularLocation>
        <location evidence="1 4">Periplasm</location>
    </subcellularLocation>
</comment>
<sequence length="233" mass="24549">MNIRTFVLAFLLLGCVTLCHASSEKPQLAQIHKAVEDLVRQQTAGLPGKVSFTVGAIDTRLNLPACHAPEAFVPPGARLWGNVSVGVRCSGNETWTIYVPVSVRILTGIVVAANGLVQGRSIELGDLAVQEADLGQLPGGIITEPRQAVGRIATISIAAGQPLRQDWLRSPPVIQQGQSVTLRSQGRGFKVSAEGKAVTNAAEGQIVQVRTSSGRTINGIARLGGIVDVEQSH</sequence>
<dbReference type="Gene3D" id="2.30.30.760">
    <property type="match status" value="1"/>
</dbReference>
<dbReference type="GO" id="GO:0044780">
    <property type="term" value="P:bacterial-type flagellum assembly"/>
    <property type="evidence" value="ECO:0007669"/>
    <property type="project" value="InterPro"/>
</dbReference>
<feature type="chain" id="PRO_5039748249" description="Flagella basal body P-ring formation protein FlgA" evidence="4">
    <location>
        <begin position="22"/>
        <end position="233"/>
    </location>
</feature>
<keyword evidence="6" id="KW-0969">Cilium</keyword>
<evidence type="ECO:0000313" key="7">
    <source>
        <dbReference type="Proteomes" id="UP000808146"/>
    </source>
</evidence>
<evidence type="ECO:0000256" key="2">
    <source>
        <dbReference type="ARBA" id="ARBA00022729"/>
    </source>
</evidence>
<dbReference type="EMBL" id="JADKBR010000017">
    <property type="protein sequence ID" value="MBK8891409.1"/>
    <property type="molecule type" value="Genomic_DNA"/>
</dbReference>
<protein>
    <recommendedName>
        <fullName evidence="4">Flagella basal body P-ring formation protein FlgA</fullName>
    </recommendedName>
</protein>
<comment type="function">
    <text evidence="4">Involved in the assembly process of the P-ring formation. It may associate with FlgF on the rod constituting a structure essential for the P-ring assembly or may act as a modulator protein for the P-ring assembly.</text>
</comment>
<name>A0A9D7QJL1_9RHOO</name>
<dbReference type="InterPro" id="IPR013974">
    <property type="entry name" value="SAF"/>
</dbReference>
<organism evidence="6 7">
    <name type="scientific">Candidatus Dechloromonas phosphorivorans</name>
    <dbReference type="NCBI Taxonomy" id="2899244"/>
    <lineage>
        <taxon>Bacteria</taxon>
        <taxon>Pseudomonadati</taxon>
        <taxon>Pseudomonadota</taxon>
        <taxon>Betaproteobacteria</taxon>
        <taxon>Rhodocyclales</taxon>
        <taxon>Azonexaceae</taxon>
        <taxon>Dechloromonas</taxon>
    </lineage>
</organism>
<feature type="signal peptide" evidence="4">
    <location>
        <begin position="1"/>
        <end position="21"/>
    </location>
</feature>
<evidence type="ECO:0000313" key="6">
    <source>
        <dbReference type="EMBL" id="MBK8891409.1"/>
    </source>
</evidence>
<evidence type="ECO:0000259" key="5">
    <source>
        <dbReference type="SMART" id="SM00858"/>
    </source>
</evidence>
<dbReference type="InterPro" id="IPR017585">
    <property type="entry name" value="SAF_FlgA"/>
</dbReference>
<dbReference type="GO" id="GO:0042597">
    <property type="term" value="C:periplasmic space"/>
    <property type="evidence" value="ECO:0007669"/>
    <property type="project" value="UniProtKB-SubCell"/>
</dbReference>
<evidence type="ECO:0000256" key="4">
    <source>
        <dbReference type="RuleBase" id="RU362063"/>
    </source>
</evidence>
<gene>
    <name evidence="6" type="primary">flgA</name>
    <name evidence="6" type="ORF">IPN75_14110</name>
</gene>
<evidence type="ECO:0000256" key="1">
    <source>
        <dbReference type="ARBA" id="ARBA00004418"/>
    </source>
</evidence>
<evidence type="ECO:0000256" key="3">
    <source>
        <dbReference type="ARBA" id="ARBA00022764"/>
    </source>
</evidence>
<keyword evidence="6" id="KW-0282">Flagellum</keyword>
<dbReference type="SMART" id="SM00858">
    <property type="entry name" value="SAF"/>
    <property type="match status" value="1"/>
</dbReference>
<dbReference type="PROSITE" id="PS51257">
    <property type="entry name" value="PROKAR_LIPOPROTEIN"/>
    <property type="match status" value="1"/>
</dbReference>